<accession>A0A9Q8SJI4</accession>
<gene>
    <name evidence="2" type="ORF">CLUP02_03780</name>
</gene>
<feature type="compositionally biased region" description="Basic and acidic residues" evidence="1">
    <location>
        <begin position="158"/>
        <end position="171"/>
    </location>
</feature>
<sequence>MRKPSSSLVTAHLASLSPSGREYLESALPIGPEAGDGTTDQSAIKQMTGDSARLPPSPSIHPKPFQALSSCQTLDFPYHILGKSAHDKRNERRDSHAVTLINGSHDTEYHSLNSKYETVRSPCQYLKLALTSSPGSPIRALVSSTAARNPYISINGPGRREDQRIERERSSKRSPPPKKFGYGGDLPNNSRDSHVLSPFQGVCRPSFQRQQTTQGELYHSPYLINTVPTRPEKLHHWQTLILPAKSPKTVMYLPSPVTASSQSPAENAGALPLQGGALEKLRETMEAHYKTNKKRSRKRASPVLTWLNGQTVTVMTFKENEAQLDALKYSSSSQSPKTDVHFTLLSGPFLVTTSMTTPQILETSYCTRKIDHNHEDDRIAFETHSTPESTNIAREQRGYRKAPGKDGIKGMSFMELPGHRLGMVGNWKSCKSVGITILETYLEGYMVAPIAMPYLPGVSSMFFLNVGDHGIKLFCGLVAGLVYGGKGKPRGPRSGRVE</sequence>
<keyword evidence="3" id="KW-1185">Reference proteome</keyword>
<feature type="compositionally biased region" description="Polar residues" evidence="1">
    <location>
        <begin position="38"/>
        <end position="49"/>
    </location>
</feature>
<name>A0A9Q8SJI4_9PEZI</name>
<feature type="region of interest" description="Disordered" evidence="1">
    <location>
        <begin position="27"/>
        <end position="60"/>
    </location>
</feature>
<evidence type="ECO:0000313" key="3">
    <source>
        <dbReference type="Proteomes" id="UP000830671"/>
    </source>
</evidence>
<evidence type="ECO:0000256" key="1">
    <source>
        <dbReference type="SAM" id="MobiDB-lite"/>
    </source>
</evidence>
<evidence type="ECO:0000313" key="2">
    <source>
        <dbReference type="EMBL" id="UQC78303.1"/>
    </source>
</evidence>
<dbReference type="Proteomes" id="UP000830671">
    <property type="component" value="Chromosome 2"/>
</dbReference>
<dbReference type="AlphaFoldDB" id="A0A9Q8SJI4"/>
<dbReference type="EMBL" id="CP019474">
    <property type="protein sequence ID" value="UQC78303.1"/>
    <property type="molecule type" value="Genomic_DNA"/>
</dbReference>
<organism evidence="2 3">
    <name type="scientific">Colletotrichum lupini</name>
    <dbReference type="NCBI Taxonomy" id="145971"/>
    <lineage>
        <taxon>Eukaryota</taxon>
        <taxon>Fungi</taxon>
        <taxon>Dikarya</taxon>
        <taxon>Ascomycota</taxon>
        <taxon>Pezizomycotina</taxon>
        <taxon>Sordariomycetes</taxon>
        <taxon>Hypocreomycetidae</taxon>
        <taxon>Glomerellales</taxon>
        <taxon>Glomerellaceae</taxon>
        <taxon>Colletotrichum</taxon>
        <taxon>Colletotrichum acutatum species complex</taxon>
    </lineage>
</organism>
<feature type="region of interest" description="Disordered" evidence="1">
    <location>
        <begin position="150"/>
        <end position="190"/>
    </location>
</feature>
<dbReference type="RefSeq" id="XP_049139940.1">
    <property type="nucleotide sequence ID" value="XM_049282797.1"/>
</dbReference>
<reference evidence="2" key="1">
    <citation type="journal article" date="2021" name="Mol. Plant Microbe Interact.">
        <title>Complete Genome Sequence of the Plant-Pathogenic Fungus Colletotrichum lupini.</title>
        <authorList>
            <person name="Baroncelli R."/>
            <person name="Pensec F."/>
            <person name="Da Lio D."/>
            <person name="Boufleur T."/>
            <person name="Vicente I."/>
            <person name="Sarrocco S."/>
            <person name="Picot A."/>
            <person name="Baraldi E."/>
            <person name="Sukno S."/>
            <person name="Thon M."/>
            <person name="Le Floch G."/>
        </authorList>
    </citation>
    <scope>NUCLEOTIDE SEQUENCE</scope>
    <source>
        <strain evidence="2">IMI 504893</strain>
    </source>
</reference>
<dbReference type="KEGG" id="clup:CLUP02_03780"/>
<dbReference type="GeneID" id="73337807"/>
<protein>
    <submittedName>
        <fullName evidence="2">Uncharacterized protein</fullName>
    </submittedName>
</protein>
<proteinExistence type="predicted"/>